<proteinExistence type="predicted"/>
<feature type="chain" id="PRO_5016141140" description="GPI anchored protein" evidence="2">
    <location>
        <begin position="22"/>
        <end position="242"/>
    </location>
</feature>
<name>A0A2V5J5F7_9EURO</name>
<evidence type="ECO:0000313" key="4">
    <source>
        <dbReference type="Proteomes" id="UP000248817"/>
    </source>
</evidence>
<reference evidence="3 4" key="1">
    <citation type="submission" date="2018-02" db="EMBL/GenBank/DDBJ databases">
        <title>The genomes of Aspergillus section Nigri reveals drivers in fungal speciation.</title>
        <authorList>
            <consortium name="DOE Joint Genome Institute"/>
            <person name="Vesth T.C."/>
            <person name="Nybo J."/>
            <person name="Theobald S."/>
            <person name="Brandl J."/>
            <person name="Frisvad J.C."/>
            <person name="Nielsen K.F."/>
            <person name="Lyhne E.K."/>
            <person name="Kogle M.E."/>
            <person name="Kuo A."/>
            <person name="Riley R."/>
            <person name="Clum A."/>
            <person name="Nolan M."/>
            <person name="Lipzen A."/>
            <person name="Salamov A."/>
            <person name="Henrissat B."/>
            <person name="Wiebenga A."/>
            <person name="De vries R.P."/>
            <person name="Grigoriev I.V."/>
            <person name="Mortensen U.H."/>
            <person name="Andersen M.R."/>
            <person name="Baker S.E."/>
        </authorList>
    </citation>
    <scope>NUCLEOTIDE SEQUENCE [LARGE SCALE GENOMIC DNA]</scope>
    <source>
        <strain evidence="3 4">CBS 114.80</strain>
    </source>
</reference>
<gene>
    <name evidence="3" type="ORF">BP00DRAFT_238457</name>
</gene>
<evidence type="ECO:0000256" key="2">
    <source>
        <dbReference type="SAM" id="SignalP"/>
    </source>
</evidence>
<accession>A0A2V5J5F7</accession>
<keyword evidence="2" id="KW-0732">Signal</keyword>
<organism evidence="3 4">
    <name type="scientific">Aspergillus indologenus CBS 114.80</name>
    <dbReference type="NCBI Taxonomy" id="1450541"/>
    <lineage>
        <taxon>Eukaryota</taxon>
        <taxon>Fungi</taxon>
        <taxon>Dikarya</taxon>
        <taxon>Ascomycota</taxon>
        <taxon>Pezizomycotina</taxon>
        <taxon>Eurotiomycetes</taxon>
        <taxon>Eurotiomycetidae</taxon>
        <taxon>Eurotiales</taxon>
        <taxon>Aspergillaceae</taxon>
        <taxon>Aspergillus</taxon>
        <taxon>Aspergillus subgen. Circumdati</taxon>
    </lineage>
</organism>
<sequence>MRTTTFLTTVATLGLATLSAAASTTTINLFQPGEETVPYSDVEASIIGVTGDTTTVAIVCGPSAAASNCALHSPVTITEGPSTFTVSAVITSTTDDAEYTVTLVEDCDITSVTQGASCSISMDYTVAYSGETTSYSTAMEASLPARLMKYSPVTVTAGADKLSSSAAKATGTSSGSSGSSSAENKSDSSTTATGSAATETSSSSKTSSGSSASSTPNGAAGHQAMTLGGAFAAAFVAVIGLL</sequence>
<dbReference type="PANTHER" id="PTHR40640">
    <property type="entry name" value="ANCHORED GLYCOPROTEIN, PUTATIVE (AFU_ORTHOLOGUE AFUA_8G04860)-RELATED"/>
    <property type="match status" value="1"/>
</dbReference>
<protein>
    <recommendedName>
        <fullName evidence="5">GPI anchored protein</fullName>
    </recommendedName>
</protein>
<keyword evidence="4" id="KW-1185">Reference proteome</keyword>
<dbReference type="PANTHER" id="PTHR40640:SF1">
    <property type="entry name" value="ANCHORED GLYCOPROTEIN, PUTATIVE (AFU_ORTHOLOGUE AFUA_8G04860)-RELATED"/>
    <property type="match status" value="1"/>
</dbReference>
<feature type="signal peptide" evidence="2">
    <location>
        <begin position="1"/>
        <end position="21"/>
    </location>
</feature>
<evidence type="ECO:0000256" key="1">
    <source>
        <dbReference type="SAM" id="MobiDB-lite"/>
    </source>
</evidence>
<dbReference type="AlphaFoldDB" id="A0A2V5J5F7"/>
<feature type="region of interest" description="Disordered" evidence="1">
    <location>
        <begin position="166"/>
        <end position="220"/>
    </location>
</feature>
<dbReference type="Proteomes" id="UP000248817">
    <property type="component" value="Unassembled WGS sequence"/>
</dbReference>
<dbReference type="EMBL" id="KZ825532">
    <property type="protein sequence ID" value="PYI29386.1"/>
    <property type="molecule type" value="Genomic_DNA"/>
</dbReference>
<evidence type="ECO:0008006" key="5">
    <source>
        <dbReference type="Google" id="ProtNLM"/>
    </source>
</evidence>
<evidence type="ECO:0000313" key="3">
    <source>
        <dbReference type="EMBL" id="PYI29386.1"/>
    </source>
</evidence>